<dbReference type="OrthoDB" id="5373615at2759"/>
<evidence type="ECO:0000313" key="4">
    <source>
        <dbReference type="Proteomes" id="UP001049176"/>
    </source>
</evidence>
<evidence type="ECO:0000313" key="3">
    <source>
        <dbReference type="EMBL" id="KAG7095695.1"/>
    </source>
</evidence>
<dbReference type="InterPro" id="IPR039228">
    <property type="entry name" value="SZRD1"/>
</dbReference>
<dbReference type="GeneID" id="66075485"/>
<feature type="compositionally biased region" description="Low complexity" evidence="1">
    <location>
        <begin position="70"/>
        <end position="81"/>
    </location>
</feature>
<organism evidence="3 4">
    <name type="scientific">Marasmius oreades</name>
    <name type="common">fairy-ring Marasmius</name>
    <dbReference type="NCBI Taxonomy" id="181124"/>
    <lineage>
        <taxon>Eukaryota</taxon>
        <taxon>Fungi</taxon>
        <taxon>Dikarya</taxon>
        <taxon>Basidiomycota</taxon>
        <taxon>Agaricomycotina</taxon>
        <taxon>Agaricomycetes</taxon>
        <taxon>Agaricomycetidae</taxon>
        <taxon>Agaricales</taxon>
        <taxon>Marasmiineae</taxon>
        <taxon>Marasmiaceae</taxon>
        <taxon>Marasmius</taxon>
    </lineage>
</organism>
<feature type="compositionally biased region" description="Polar residues" evidence="1">
    <location>
        <begin position="139"/>
        <end position="163"/>
    </location>
</feature>
<comment type="caution">
    <text evidence="3">The sequence shown here is derived from an EMBL/GenBank/DDBJ whole genome shotgun (WGS) entry which is preliminary data.</text>
</comment>
<dbReference type="Proteomes" id="UP001049176">
    <property type="component" value="Chromosome 3"/>
</dbReference>
<dbReference type="KEGG" id="more:E1B28_006409"/>
<dbReference type="AlphaFoldDB" id="A0A9P7S5Y7"/>
<dbReference type="PANTHER" id="PTHR31796:SF2">
    <property type="entry name" value="SUZ DOMAIN-CONTAINING PROTEIN 1"/>
    <property type="match status" value="1"/>
</dbReference>
<evidence type="ECO:0000259" key="2">
    <source>
        <dbReference type="PROSITE" id="PS51673"/>
    </source>
</evidence>
<reference evidence="3" key="1">
    <citation type="journal article" date="2021" name="Genome Biol. Evol.">
        <title>The assembled and annotated genome of the fairy-ring fungus Marasmius oreades.</title>
        <authorList>
            <person name="Hiltunen M."/>
            <person name="Ament-Velasquez S.L."/>
            <person name="Johannesson H."/>
        </authorList>
    </citation>
    <scope>NUCLEOTIDE SEQUENCE</scope>
    <source>
        <strain evidence="3">03SP1</strain>
    </source>
</reference>
<name>A0A9P7S5Y7_9AGAR</name>
<evidence type="ECO:0000256" key="1">
    <source>
        <dbReference type="SAM" id="MobiDB-lite"/>
    </source>
</evidence>
<dbReference type="Pfam" id="PF12752">
    <property type="entry name" value="SUZ"/>
    <property type="match status" value="1"/>
</dbReference>
<keyword evidence="4" id="KW-1185">Reference proteome</keyword>
<feature type="compositionally biased region" description="Acidic residues" evidence="1">
    <location>
        <begin position="39"/>
        <end position="50"/>
    </location>
</feature>
<dbReference type="RefSeq" id="XP_043012165.1">
    <property type="nucleotide sequence ID" value="XM_043151072.1"/>
</dbReference>
<feature type="compositionally biased region" description="Low complexity" evidence="1">
    <location>
        <begin position="1"/>
        <end position="14"/>
    </location>
</feature>
<dbReference type="PANTHER" id="PTHR31796">
    <property type="entry name" value="SUZ DOMAIN-CONTAINING PROTEIN 1"/>
    <property type="match status" value="1"/>
</dbReference>
<feature type="region of interest" description="Disordered" evidence="1">
    <location>
        <begin position="1"/>
        <end position="184"/>
    </location>
</feature>
<protein>
    <recommendedName>
        <fullName evidence="2">SUZ domain-containing protein</fullName>
    </recommendedName>
</protein>
<dbReference type="EMBL" id="CM032183">
    <property type="protein sequence ID" value="KAG7095695.1"/>
    <property type="molecule type" value="Genomic_DNA"/>
</dbReference>
<gene>
    <name evidence="3" type="ORF">E1B28_006409</name>
</gene>
<feature type="compositionally biased region" description="Basic and acidic residues" evidence="1">
    <location>
        <begin position="52"/>
        <end position="63"/>
    </location>
</feature>
<feature type="compositionally biased region" description="Basic and acidic residues" evidence="1">
    <location>
        <begin position="117"/>
        <end position="134"/>
    </location>
</feature>
<dbReference type="PROSITE" id="PS51673">
    <property type="entry name" value="SUZ"/>
    <property type="match status" value="1"/>
</dbReference>
<dbReference type="InterPro" id="IPR024771">
    <property type="entry name" value="SUZ"/>
</dbReference>
<sequence>MATAAVASSSDSASDWGQPETSVHQPRPGARSKAVVRDDWEDEEDEESPNDEANKRIWEKADSKAPTPMPVVSTTSSRSVTSPPPPGAFQPALKILKRPTSAINVHPRTPSPASSESLKEREARYQEARSRIFGDADSGSESKLSLATNITRNPYGPSSSQASAADGFGKRGAPAPPSARESLK</sequence>
<feature type="domain" description="SUZ" evidence="2">
    <location>
        <begin position="66"/>
        <end position="137"/>
    </location>
</feature>
<accession>A0A9P7S5Y7</accession>
<proteinExistence type="predicted"/>